<evidence type="ECO:0000256" key="12">
    <source>
        <dbReference type="PROSITE-ProRule" id="PRU10141"/>
    </source>
</evidence>
<keyword evidence="4" id="KW-0723">Serine/threonine-protein kinase</keyword>
<dbReference type="eggNOG" id="KOG0585">
    <property type="taxonomic scope" value="Eukaryota"/>
</dbReference>
<evidence type="ECO:0000256" key="7">
    <source>
        <dbReference type="ARBA" id="ARBA00022777"/>
    </source>
</evidence>
<dbReference type="FunFam" id="1.10.510.10:FF:002487">
    <property type="entry name" value="RE68077p"/>
    <property type="match status" value="1"/>
</dbReference>
<dbReference type="EC" id="2.7.11.17" evidence="2"/>
<dbReference type="EMBL" id="CM000159">
    <property type="protein sequence ID" value="KRK02546.1"/>
    <property type="molecule type" value="Genomic_DNA"/>
</dbReference>
<evidence type="ECO:0000256" key="2">
    <source>
        <dbReference type="ARBA" id="ARBA00012434"/>
    </source>
</evidence>
<accession>A0A0R1E4D9</accession>
<dbReference type="GO" id="GO:0005634">
    <property type="term" value="C:nucleus"/>
    <property type="evidence" value="ECO:0007669"/>
    <property type="project" value="UniProtKB-ARBA"/>
</dbReference>
<evidence type="ECO:0000256" key="8">
    <source>
        <dbReference type="ARBA" id="ARBA00022840"/>
    </source>
</evidence>
<dbReference type="OrthoDB" id="68483at2759"/>
<dbReference type="SUPFAM" id="SSF56112">
    <property type="entry name" value="Protein kinase-like (PK-like)"/>
    <property type="match status" value="1"/>
</dbReference>
<feature type="binding site" evidence="12">
    <location>
        <position position="399"/>
    </location>
    <ligand>
        <name>ATP</name>
        <dbReference type="ChEBI" id="CHEBI:30616"/>
    </ligand>
</feature>
<dbReference type="GO" id="GO:0035556">
    <property type="term" value="P:intracellular signal transduction"/>
    <property type="evidence" value="ECO:0007669"/>
    <property type="project" value="TreeGrafter"/>
</dbReference>
<dbReference type="GO" id="GO:0005516">
    <property type="term" value="F:calmodulin binding"/>
    <property type="evidence" value="ECO:0007669"/>
    <property type="project" value="UniProtKB-KW"/>
</dbReference>
<keyword evidence="5" id="KW-0808">Transferase</keyword>
<dbReference type="Gene3D" id="3.30.200.20">
    <property type="entry name" value="Phosphorylase Kinase, domain 1"/>
    <property type="match status" value="1"/>
</dbReference>
<dbReference type="Pfam" id="PF00069">
    <property type="entry name" value="Pkinase"/>
    <property type="match status" value="1"/>
</dbReference>
<dbReference type="GO" id="GO:0004683">
    <property type="term" value="F:calcium/calmodulin-dependent protein kinase activity"/>
    <property type="evidence" value="ECO:0007669"/>
    <property type="project" value="UniProtKB-EC"/>
</dbReference>
<comment type="subcellular location">
    <subcellularLocation>
        <location evidence="1">Cytoplasm</location>
    </subcellularLocation>
</comment>
<dbReference type="PROSITE" id="PS00107">
    <property type="entry name" value="PROTEIN_KINASE_ATP"/>
    <property type="match status" value="1"/>
</dbReference>
<comment type="catalytic activity">
    <reaction evidence="10">
        <text>L-threonyl-[protein] + ATP = O-phospho-L-threonyl-[protein] + ADP + H(+)</text>
        <dbReference type="Rhea" id="RHEA:46608"/>
        <dbReference type="Rhea" id="RHEA-COMP:11060"/>
        <dbReference type="Rhea" id="RHEA-COMP:11605"/>
        <dbReference type="ChEBI" id="CHEBI:15378"/>
        <dbReference type="ChEBI" id="CHEBI:30013"/>
        <dbReference type="ChEBI" id="CHEBI:30616"/>
        <dbReference type="ChEBI" id="CHEBI:61977"/>
        <dbReference type="ChEBI" id="CHEBI:456216"/>
        <dbReference type="EC" id="2.7.11.17"/>
    </reaction>
</comment>
<evidence type="ECO:0000256" key="9">
    <source>
        <dbReference type="ARBA" id="ARBA00022860"/>
    </source>
</evidence>
<keyword evidence="15" id="KW-1185">Reference proteome</keyword>
<dbReference type="InterPro" id="IPR011009">
    <property type="entry name" value="Kinase-like_dom_sf"/>
</dbReference>
<evidence type="ECO:0000256" key="5">
    <source>
        <dbReference type="ARBA" id="ARBA00022679"/>
    </source>
</evidence>
<evidence type="ECO:0000256" key="6">
    <source>
        <dbReference type="ARBA" id="ARBA00022741"/>
    </source>
</evidence>
<keyword evidence="6 12" id="KW-0547">Nucleotide-binding</keyword>
<dbReference type="GO" id="GO:0005524">
    <property type="term" value="F:ATP binding"/>
    <property type="evidence" value="ECO:0007669"/>
    <property type="project" value="UniProtKB-UniRule"/>
</dbReference>
<keyword evidence="7" id="KW-0418">Kinase</keyword>
<evidence type="ECO:0000256" key="11">
    <source>
        <dbReference type="ARBA" id="ARBA00047430"/>
    </source>
</evidence>
<dbReference type="PANTHER" id="PTHR24346:SF77">
    <property type="entry name" value="SERINE THREONINE PROTEIN KINASE"/>
    <property type="match status" value="1"/>
</dbReference>
<reference evidence="14 15" key="2">
    <citation type="journal article" date="2007" name="PLoS Biol.">
        <title>Principles of genome evolution in the Drosophila melanogaster species group.</title>
        <authorList>
            <person name="Ranz J.M."/>
            <person name="Maurin D."/>
            <person name="Chan Y.S."/>
            <person name="von Grotthuss M."/>
            <person name="Hillier L.W."/>
            <person name="Roote J."/>
            <person name="Ashburner M."/>
            <person name="Bergman C.M."/>
        </authorList>
    </citation>
    <scope>NUCLEOTIDE SEQUENCE [LARGE SCALE GENOMIC DNA]</scope>
    <source>
        <strain evidence="15">Tai18E2 / Tucson 14021-0261.01</strain>
    </source>
</reference>
<dbReference type="CDD" id="cd14118">
    <property type="entry name" value="STKc_CAMKK"/>
    <property type="match status" value="1"/>
</dbReference>
<evidence type="ECO:0000313" key="15">
    <source>
        <dbReference type="Proteomes" id="UP000002282"/>
    </source>
</evidence>
<comment type="catalytic activity">
    <reaction evidence="11">
        <text>L-seryl-[protein] + ATP = O-phospho-L-seryl-[protein] + ADP + H(+)</text>
        <dbReference type="Rhea" id="RHEA:17989"/>
        <dbReference type="Rhea" id="RHEA-COMP:9863"/>
        <dbReference type="Rhea" id="RHEA-COMP:11604"/>
        <dbReference type="ChEBI" id="CHEBI:15378"/>
        <dbReference type="ChEBI" id="CHEBI:29999"/>
        <dbReference type="ChEBI" id="CHEBI:30616"/>
        <dbReference type="ChEBI" id="CHEBI:83421"/>
        <dbReference type="ChEBI" id="CHEBI:456216"/>
        <dbReference type="EC" id="2.7.11.17"/>
    </reaction>
</comment>
<proteinExistence type="predicted"/>
<dbReference type="GO" id="GO:0005737">
    <property type="term" value="C:cytoplasm"/>
    <property type="evidence" value="ECO:0007669"/>
    <property type="project" value="UniProtKB-SubCell"/>
</dbReference>
<dbReference type="PROSITE" id="PS00108">
    <property type="entry name" value="PROTEIN_KINASE_ST"/>
    <property type="match status" value="1"/>
</dbReference>
<feature type="domain" description="Protein kinase" evidence="13">
    <location>
        <begin position="370"/>
        <end position="642"/>
    </location>
</feature>
<dbReference type="SMR" id="A0A0R1E4D9"/>
<reference evidence="14 15" key="1">
    <citation type="journal article" date="2007" name="Nature">
        <title>Evolution of genes and genomes on the Drosophila phylogeny.</title>
        <authorList>
            <consortium name="Drosophila 12 Genomes Consortium"/>
            <person name="Clark A.G."/>
            <person name="Eisen M.B."/>
            <person name="Smith D.R."/>
            <person name="Bergman C.M."/>
            <person name="Oliver B."/>
            <person name="Markow T.A."/>
            <person name="Kaufman T.C."/>
            <person name="Kellis M."/>
            <person name="Gelbart W."/>
            <person name="Iyer V.N."/>
            <person name="Pollard D.A."/>
            <person name="Sackton T.B."/>
            <person name="Larracuente A.M."/>
            <person name="Singh N.D."/>
            <person name="Abad J.P."/>
            <person name="Abt D.N."/>
            <person name="Adryan B."/>
            <person name="Aguade M."/>
            <person name="Akashi H."/>
            <person name="Anderson W.W."/>
            <person name="Aquadro C.F."/>
            <person name="Ardell D.H."/>
            <person name="Arguello R."/>
            <person name="Artieri C.G."/>
            <person name="Barbash D.A."/>
            <person name="Barker D."/>
            <person name="Barsanti P."/>
            <person name="Batterham P."/>
            <person name="Batzoglou S."/>
            <person name="Begun D."/>
            <person name="Bhutkar A."/>
            <person name="Blanco E."/>
            <person name="Bosak S.A."/>
            <person name="Bradley R.K."/>
            <person name="Brand A.D."/>
            <person name="Brent M.R."/>
            <person name="Brooks A.N."/>
            <person name="Brown R.H."/>
            <person name="Butlin R.K."/>
            <person name="Caggese C."/>
            <person name="Calvi B.R."/>
            <person name="Bernardo de Carvalho A."/>
            <person name="Caspi A."/>
            <person name="Castrezana S."/>
            <person name="Celniker S.E."/>
            <person name="Chang J.L."/>
            <person name="Chapple C."/>
            <person name="Chatterji S."/>
            <person name="Chinwalla A."/>
            <person name="Civetta A."/>
            <person name="Clifton S.W."/>
            <person name="Comeron J.M."/>
            <person name="Costello J.C."/>
            <person name="Coyne J.A."/>
            <person name="Daub J."/>
            <person name="David R.G."/>
            <person name="Delcher A.L."/>
            <person name="Delehaunty K."/>
            <person name="Do C.B."/>
            <person name="Ebling H."/>
            <person name="Edwards K."/>
            <person name="Eickbush T."/>
            <person name="Evans J.D."/>
            <person name="Filipski A."/>
            <person name="Findeiss S."/>
            <person name="Freyhult E."/>
            <person name="Fulton L."/>
            <person name="Fulton R."/>
            <person name="Garcia A.C."/>
            <person name="Gardiner A."/>
            <person name="Garfield D.A."/>
            <person name="Garvin B.E."/>
            <person name="Gibson G."/>
            <person name="Gilbert D."/>
            <person name="Gnerre S."/>
            <person name="Godfrey J."/>
            <person name="Good R."/>
            <person name="Gotea V."/>
            <person name="Gravely B."/>
            <person name="Greenberg A.J."/>
            <person name="Griffiths-Jones S."/>
            <person name="Gross S."/>
            <person name="Guigo R."/>
            <person name="Gustafson E.A."/>
            <person name="Haerty W."/>
            <person name="Hahn M.W."/>
            <person name="Halligan D.L."/>
            <person name="Halpern A.L."/>
            <person name="Halter G.M."/>
            <person name="Han M.V."/>
            <person name="Heger A."/>
            <person name="Hillier L."/>
            <person name="Hinrichs A.S."/>
            <person name="Holmes I."/>
            <person name="Hoskins R.A."/>
            <person name="Hubisz M.J."/>
            <person name="Hultmark D."/>
            <person name="Huntley M.A."/>
            <person name="Jaffe D.B."/>
            <person name="Jagadeeshan S."/>
            <person name="Jeck W.R."/>
            <person name="Johnson J."/>
            <person name="Jones C.D."/>
            <person name="Jordan W.C."/>
            <person name="Karpen G.H."/>
            <person name="Kataoka E."/>
            <person name="Keightley P.D."/>
            <person name="Kheradpour P."/>
            <person name="Kirkness E.F."/>
            <person name="Koerich L.B."/>
            <person name="Kristiansen K."/>
            <person name="Kudrna D."/>
            <person name="Kulathinal R.J."/>
            <person name="Kumar S."/>
            <person name="Kwok R."/>
            <person name="Lander E."/>
            <person name="Langley C.H."/>
            <person name="Lapoint R."/>
            <person name="Lazzaro B.P."/>
            <person name="Lee S.J."/>
            <person name="Levesque L."/>
            <person name="Li R."/>
            <person name="Lin C.F."/>
            <person name="Lin M.F."/>
            <person name="Lindblad-Toh K."/>
            <person name="Llopart A."/>
            <person name="Long M."/>
            <person name="Low L."/>
            <person name="Lozovsky E."/>
            <person name="Lu J."/>
            <person name="Luo M."/>
            <person name="Machado C.A."/>
            <person name="Makalowski W."/>
            <person name="Marzo M."/>
            <person name="Matsuda M."/>
            <person name="Matzkin L."/>
            <person name="McAllister B."/>
            <person name="McBride C.S."/>
            <person name="McKernan B."/>
            <person name="McKernan K."/>
            <person name="Mendez-Lago M."/>
            <person name="Minx P."/>
            <person name="Mollenhauer M.U."/>
            <person name="Montooth K."/>
            <person name="Mount S.M."/>
            <person name="Mu X."/>
            <person name="Myers E."/>
            <person name="Negre B."/>
            <person name="Newfeld S."/>
            <person name="Nielsen R."/>
            <person name="Noor M.A."/>
            <person name="O'Grady P."/>
            <person name="Pachter L."/>
            <person name="Papaceit M."/>
            <person name="Parisi M.J."/>
            <person name="Parisi M."/>
            <person name="Parts L."/>
            <person name="Pedersen J.S."/>
            <person name="Pesole G."/>
            <person name="Phillippy A.M."/>
            <person name="Ponting C.P."/>
            <person name="Pop M."/>
            <person name="Porcelli D."/>
            <person name="Powell J.R."/>
            <person name="Prohaska S."/>
            <person name="Pruitt K."/>
            <person name="Puig M."/>
            <person name="Quesneville H."/>
            <person name="Ram K.R."/>
            <person name="Rand D."/>
            <person name="Rasmussen M.D."/>
            <person name="Reed L.K."/>
            <person name="Reenan R."/>
            <person name="Reily A."/>
            <person name="Remington K.A."/>
            <person name="Rieger T.T."/>
            <person name="Ritchie M.G."/>
            <person name="Robin C."/>
            <person name="Rogers Y.H."/>
            <person name="Rohde C."/>
            <person name="Rozas J."/>
            <person name="Rubenfield M.J."/>
            <person name="Ruiz A."/>
            <person name="Russo S."/>
            <person name="Salzberg S.L."/>
            <person name="Sanchez-Gracia A."/>
            <person name="Saranga D.J."/>
            <person name="Sato H."/>
            <person name="Schaeffer S.W."/>
            <person name="Schatz M.C."/>
            <person name="Schlenke T."/>
            <person name="Schwartz R."/>
            <person name="Segarra C."/>
            <person name="Singh R.S."/>
            <person name="Sirot L."/>
            <person name="Sirota M."/>
            <person name="Sisneros N.B."/>
            <person name="Smith C.D."/>
            <person name="Smith T.F."/>
            <person name="Spieth J."/>
            <person name="Stage D.E."/>
            <person name="Stark A."/>
            <person name="Stephan W."/>
            <person name="Strausberg R.L."/>
            <person name="Strempel S."/>
            <person name="Sturgill D."/>
            <person name="Sutton G."/>
            <person name="Sutton G.G."/>
            <person name="Tao W."/>
            <person name="Teichmann S."/>
            <person name="Tobari Y.N."/>
            <person name="Tomimura Y."/>
            <person name="Tsolas J.M."/>
            <person name="Valente V.L."/>
            <person name="Venter E."/>
            <person name="Venter J.C."/>
            <person name="Vicario S."/>
            <person name="Vieira F.G."/>
            <person name="Vilella A.J."/>
            <person name="Villasante A."/>
            <person name="Walenz B."/>
            <person name="Wang J."/>
            <person name="Wasserman M."/>
            <person name="Watts T."/>
            <person name="Wilson D."/>
            <person name="Wilson R.K."/>
            <person name="Wing R.A."/>
            <person name="Wolfner M.F."/>
            <person name="Wong A."/>
            <person name="Wong G.K."/>
            <person name="Wu C.I."/>
            <person name="Wu G."/>
            <person name="Yamamoto D."/>
            <person name="Yang H.P."/>
            <person name="Yang S.P."/>
            <person name="Yorke J.A."/>
            <person name="Yoshida K."/>
            <person name="Zdobnov E."/>
            <person name="Zhang P."/>
            <person name="Zhang Y."/>
            <person name="Zimin A.V."/>
            <person name="Baldwin J."/>
            <person name="Abdouelleil A."/>
            <person name="Abdulkadir J."/>
            <person name="Abebe A."/>
            <person name="Abera B."/>
            <person name="Abreu J."/>
            <person name="Acer S.C."/>
            <person name="Aftuck L."/>
            <person name="Alexander A."/>
            <person name="An P."/>
            <person name="Anderson E."/>
            <person name="Anderson S."/>
            <person name="Arachi H."/>
            <person name="Azer M."/>
            <person name="Bachantsang P."/>
            <person name="Barry A."/>
            <person name="Bayul T."/>
            <person name="Berlin A."/>
            <person name="Bessette D."/>
            <person name="Bloom T."/>
            <person name="Blye J."/>
            <person name="Boguslavskiy L."/>
            <person name="Bonnet C."/>
            <person name="Boukhgalter B."/>
            <person name="Bourzgui I."/>
            <person name="Brown A."/>
            <person name="Cahill P."/>
            <person name="Channer S."/>
            <person name="Cheshatsang Y."/>
            <person name="Chuda L."/>
            <person name="Citroen M."/>
            <person name="Collymore A."/>
            <person name="Cooke P."/>
            <person name="Costello M."/>
            <person name="D'Aco K."/>
            <person name="Daza R."/>
            <person name="De Haan G."/>
            <person name="DeGray S."/>
            <person name="DeMaso C."/>
            <person name="Dhargay N."/>
            <person name="Dooley K."/>
            <person name="Dooley E."/>
            <person name="Doricent M."/>
            <person name="Dorje P."/>
            <person name="Dorjee K."/>
            <person name="Dupes A."/>
            <person name="Elong R."/>
            <person name="Falk J."/>
            <person name="Farina A."/>
            <person name="Faro S."/>
            <person name="Ferguson D."/>
            <person name="Fisher S."/>
            <person name="Foley C.D."/>
            <person name="Franke A."/>
            <person name="Friedrich D."/>
            <person name="Gadbois L."/>
            <person name="Gearin G."/>
            <person name="Gearin C.R."/>
            <person name="Giannoukos G."/>
            <person name="Goode T."/>
            <person name="Graham J."/>
            <person name="Grandbois E."/>
            <person name="Grewal S."/>
            <person name="Gyaltsen K."/>
            <person name="Hafez N."/>
            <person name="Hagos B."/>
            <person name="Hall J."/>
            <person name="Henson C."/>
            <person name="Hollinger A."/>
            <person name="Honan T."/>
            <person name="Huard M.D."/>
            <person name="Hughes L."/>
            <person name="Hurhula B."/>
            <person name="Husby M.E."/>
            <person name="Kamat A."/>
            <person name="Kanga B."/>
            <person name="Kashin S."/>
            <person name="Khazanovich D."/>
            <person name="Kisner P."/>
            <person name="Lance K."/>
            <person name="Lara M."/>
            <person name="Lee W."/>
            <person name="Lennon N."/>
            <person name="Letendre F."/>
            <person name="LeVine R."/>
            <person name="Lipovsky A."/>
            <person name="Liu X."/>
            <person name="Liu J."/>
            <person name="Liu S."/>
            <person name="Lokyitsang T."/>
            <person name="Lokyitsang Y."/>
            <person name="Lubonja R."/>
            <person name="Lui A."/>
            <person name="MacDonald P."/>
            <person name="Magnisalis V."/>
            <person name="Maru K."/>
            <person name="Matthews C."/>
            <person name="McCusker W."/>
            <person name="McDonough S."/>
            <person name="Mehta T."/>
            <person name="Meldrim J."/>
            <person name="Meneus L."/>
            <person name="Mihai O."/>
            <person name="Mihalev A."/>
            <person name="Mihova T."/>
            <person name="Mittelman R."/>
            <person name="Mlenga V."/>
            <person name="Montmayeur A."/>
            <person name="Mulrain L."/>
            <person name="Navidi A."/>
            <person name="Naylor J."/>
            <person name="Negash T."/>
            <person name="Nguyen T."/>
            <person name="Nguyen N."/>
            <person name="Nicol R."/>
            <person name="Norbu C."/>
            <person name="Norbu N."/>
            <person name="Novod N."/>
            <person name="O'Neill B."/>
            <person name="Osman S."/>
            <person name="Markiewicz E."/>
            <person name="Oyono O.L."/>
            <person name="Patti C."/>
            <person name="Phunkhang P."/>
            <person name="Pierre F."/>
            <person name="Priest M."/>
            <person name="Raghuraman S."/>
            <person name="Rege F."/>
            <person name="Reyes R."/>
            <person name="Rise C."/>
            <person name="Rogov P."/>
            <person name="Ross K."/>
            <person name="Ryan E."/>
            <person name="Settipalli S."/>
            <person name="Shea T."/>
            <person name="Sherpa N."/>
            <person name="Shi L."/>
            <person name="Shih D."/>
            <person name="Sparrow T."/>
            <person name="Spaulding J."/>
            <person name="Stalker J."/>
            <person name="Stange-Thomann N."/>
            <person name="Stavropoulos S."/>
            <person name="Stone C."/>
            <person name="Strader C."/>
            <person name="Tesfaye S."/>
            <person name="Thomson T."/>
            <person name="Thoulutsang Y."/>
            <person name="Thoulutsang D."/>
            <person name="Topham K."/>
            <person name="Topping I."/>
            <person name="Tsamla T."/>
            <person name="Vassiliev H."/>
            <person name="Vo A."/>
            <person name="Wangchuk T."/>
            <person name="Wangdi T."/>
            <person name="Weiand M."/>
            <person name="Wilkinson J."/>
            <person name="Wilson A."/>
            <person name="Yadav S."/>
            <person name="Young G."/>
            <person name="Yu Q."/>
            <person name="Zembek L."/>
            <person name="Zhong D."/>
            <person name="Zimmer A."/>
            <person name="Zwirko Z."/>
            <person name="Jaffe D.B."/>
            <person name="Alvarez P."/>
            <person name="Brockman W."/>
            <person name="Butler J."/>
            <person name="Chin C."/>
            <person name="Gnerre S."/>
            <person name="Grabherr M."/>
            <person name="Kleber M."/>
            <person name="Mauceli E."/>
            <person name="MacCallum I."/>
        </authorList>
    </citation>
    <scope>NUCLEOTIDE SEQUENCE [LARGE SCALE GENOMIC DNA]</scope>
    <source>
        <strain evidence="15">Tai18E2 / Tucson 14021-0261.01</strain>
    </source>
</reference>
<dbReference type="InterPro" id="IPR008271">
    <property type="entry name" value="Ser/Thr_kinase_AS"/>
</dbReference>
<dbReference type="SMART" id="SM00220">
    <property type="entry name" value="S_TKc"/>
    <property type="match status" value="1"/>
</dbReference>
<dbReference type="KEGG" id="dya:Dyak_GE19469"/>
<dbReference type="PANTHER" id="PTHR24346">
    <property type="entry name" value="MAP/MICROTUBULE AFFINITY-REGULATING KINASE"/>
    <property type="match status" value="1"/>
</dbReference>
<evidence type="ECO:0000256" key="1">
    <source>
        <dbReference type="ARBA" id="ARBA00004496"/>
    </source>
</evidence>
<dbReference type="AlphaFoldDB" id="A0A0R1E4D9"/>
<dbReference type="Gene3D" id="1.10.510.10">
    <property type="entry name" value="Transferase(Phosphotransferase) domain 1"/>
    <property type="match status" value="1"/>
</dbReference>
<name>A0A0R1E4D9_DROYA</name>
<evidence type="ECO:0000256" key="4">
    <source>
        <dbReference type="ARBA" id="ARBA00022527"/>
    </source>
</evidence>
<evidence type="ECO:0000256" key="10">
    <source>
        <dbReference type="ARBA" id="ARBA00047307"/>
    </source>
</evidence>
<dbReference type="InterPro" id="IPR017441">
    <property type="entry name" value="Protein_kinase_ATP_BS"/>
</dbReference>
<keyword evidence="8 12" id="KW-0067">ATP-binding</keyword>
<dbReference type="PROSITE" id="PS50011">
    <property type="entry name" value="PROTEIN_KINASE_DOM"/>
    <property type="match status" value="1"/>
</dbReference>
<evidence type="ECO:0000313" key="14">
    <source>
        <dbReference type="EMBL" id="KRK02546.1"/>
    </source>
</evidence>
<dbReference type="InterPro" id="IPR000719">
    <property type="entry name" value="Prot_kinase_dom"/>
</dbReference>
<dbReference type="FunFam" id="3.30.200.20:FF:000429">
    <property type="entry name" value="Calcium/calmodulin-dependent protein kinase kinase"/>
    <property type="match status" value="1"/>
</dbReference>
<evidence type="ECO:0000259" key="13">
    <source>
        <dbReference type="PROSITE" id="PS50011"/>
    </source>
</evidence>
<gene>
    <name evidence="14" type="primary">Dyak\GE19469</name>
    <name evidence="14" type="synonym">dyak_GLEANR_3300</name>
    <name evidence="14" type="synonym">GE19469</name>
    <name evidence="14" type="ORF">Dyak_GE19469</name>
</gene>
<organism evidence="14 15">
    <name type="scientific">Drosophila yakuba</name>
    <name type="common">Fruit fly</name>
    <dbReference type="NCBI Taxonomy" id="7245"/>
    <lineage>
        <taxon>Eukaryota</taxon>
        <taxon>Metazoa</taxon>
        <taxon>Ecdysozoa</taxon>
        <taxon>Arthropoda</taxon>
        <taxon>Hexapoda</taxon>
        <taxon>Insecta</taxon>
        <taxon>Pterygota</taxon>
        <taxon>Neoptera</taxon>
        <taxon>Endopterygota</taxon>
        <taxon>Diptera</taxon>
        <taxon>Brachycera</taxon>
        <taxon>Muscomorpha</taxon>
        <taxon>Ephydroidea</taxon>
        <taxon>Drosophilidae</taxon>
        <taxon>Drosophila</taxon>
        <taxon>Sophophora</taxon>
    </lineage>
</organism>
<evidence type="ECO:0000256" key="3">
    <source>
        <dbReference type="ARBA" id="ARBA00022490"/>
    </source>
</evidence>
<keyword evidence="9" id="KW-0112">Calmodulin-binding</keyword>
<protein>
    <recommendedName>
        <fullName evidence="2">calcium/calmodulin-dependent protein kinase</fullName>
        <ecNumber evidence="2">2.7.11.17</ecNumber>
    </recommendedName>
</protein>
<dbReference type="Proteomes" id="UP000002282">
    <property type="component" value="Chromosome 3L"/>
</dbReference>
<keyword evidence="3" id="KW-0963">Cytoplasm</keyword>
<sequence>MTMDSAVCLLTGHYSSLKLTPILAKNIISDEAHFWMNGFVNKIIAVFETKPINTRFTKCQCIRRKRLFDPSMAFIRYITKKTLYYTNIKMEEKEPLIITQSGSITQPVKRQGADFEKKTKEEVFSSRFHENDVEESRCSDYKLYQLKCKNNNEESSLDIQIAESSSKNSSRELKPYEYGFPKDKQIINEISDELTNTDEYIHKVRNLKKSECILNFDKCSEINLTDKSLHENLNVGPMEKIALDKQAMFIKFQSLELCADKVFSLRVQENFCTDIHKCVVDSKQIEKCLGLDYKNIERYACNVSNGPRQNNTTSKPLIVNESRPIYPNVPYSPYSTPFSSPRSSRRKPAFRESRRISIDKSGSFLQLNQYRLMEQIGQGSYGLVKLAYSEEDSTHYAMKILSKKRLLRQAGFMRRGPRKATSPLDRVYREIAVLKKLDHPNVVKLVEVLDDPLEDSLYMVFELVKQGEVLRIPTDNPLSEKRAWSIFRDSLLGLEYLHHQKIIHADIKPGNLLLTEFGHVKIADLGVCNEFLGEDATISNGSTAGTPAFRAPETLIPGQNQYCGRAADVWALGATLYSLIFGNVPFLADSVPLLYEKIKQDSVKFPENHKVTEILKSCIVQMLEKNATHRITIPQLKTNNWVTSGGYCPLPTEEENCCLVQVDDEDINSVVRSIPKLDTLILIKTMLKKHSFGNPFVKGCSGKSATLTGCSRIERFIRAGRSNSAPGSYRMTTARQPSSDTLLPSLKEHCSSQCNEGIHNFDY</sequence>